<keyword evidence="3" id="KW-0418">Kinase</keyword>
<protein>
    <submittedName>
        <fullName evidence="3">Putative GTP pyrophosphokinase</fullName>
    </submittedName>
</protein>
<keyword evidence="3" id="KW-0808">Transferase</keyword>
<dbReference type="GO" id="GO:0015970">
    <property type="term" value="P:guanosine tetraphosphate biosynthetic process"/>
    <property type="evidence" value="ECO:0007669"/>
    <property type="project" value="UniProtKB-UniPathway"/>
</dbReference>
<dbReference type="EMBL" id="FWXW01000005">
    <property type="protein sequence ID" value="SMC72420.1"/>
    <property type="molecule type" value="Genomic_DNA"/>
</dbReference>
<keyword evidence="4" id="KW-1185">Reference proteome</keyword>
<gene>
    <name evidence="3" type="ORF">SAMN02745168_2206</name>
</gene>
<dbReference type="InterPro" id="IPR043519">
    <property type="entry name" value="NT_sf"/>
</dbReference>
<dbReference type="PANTHER" id="PTHR47837">
    <property type="entry name" value="GTP PYROPHOSPHOKINASE YJBM"/>
    <property type="match status" value="1"/>
</dbReference>
<dbReference type="Proteomes" id="UP000192790">
    <property type="component" value="Unassembled WGS sequence"/>
</dbReference>
<dbReference type="RefSeq" id="WP_242942829.1">
    <property type="nucleotide sequence ID" value="NZ_FWXW01000005.1"/>
</dbReference>
<dbReference type="SUPFAM" id="SSF81301">
    <property type="entry name" value="Nucleotidyltransferase"/>
    <property type="match status" value="1"/>
</dbReference>
<organism evidence="3 4">
    <name type="scientific">Papillibacter cinnamivorans DSM 12816</name>
    <dbReference type="NCBI Taxonomy" id="1122930"/>
    <lineage>
        <taxon>Bacteria</taxon>
        <taxon>Bacillati</taxon>
        <taxon>Bacillota</taxon>
        <taxon>Clostridia</taxon>
        <taxon>Eubacteriales</taxon>
        <taxon>Oscillospiraceae</taxon>
        <taxon>Papillibacter</taxon>
    </lineage>
</organism>
<dbReference type="UniPathway" id="UPA00908">
    <property type="reaction ID" value="UER00884"/>
</dbReference>
<dbReference type="InterPro" id="IPR052366">
    <property type="entry name" value="GTP_Pyrophosphokinase"/>
</dbReference>
<dbReference type="GO" id="GO:0016301">
    <property type="term" value="F:kinase activity"/>
    <property type="evidence" value="ECO:0007669"/>
    <property type="project" value="UniProtKB-KW"/>
</dbReference>
<dbReference type="CDD" id="cd05399">
    <property type="entry name" value="NT_Rel-Spo_like"/>
    <property type="match status" value="1"/>
</dbReference>
<sequence length="212" mass="24811">MTPHAEADAMIATLQDYDRFIQPYQAGIREISLRMDVLKRNFDTEFSHNPIHYIQTRVKTMESICGKLERKGYEPSLENAKNYLTDIAGIRIICYYPGDVYTVVHALRGMKDLAFPRETDYIQNPKPNGYRSYHMIAVVPIHNFGTDYYPVEIQLRTLTMDTWAGMEHQIRYKTQPEEPDTATAELREYADKLHEIEAHMEDLYHRVPAKNH</sequence>
<evidence type="ECO:0000256" key="1">
    <source>
        <dbReference type="ARBA" id="ARBA00004976"/>
    </source>
</evidence>
<dbReference type="STRING" id="1122930.SAMN02745168_2206"/>
<dbReference type="PANTHER" id="PTHR47837:SF2">
    <property type="entry name" value="GTP PYROPHOSPHOKINASE YWAC"/>
    <property type="match status" value="1"/>
</dbReference>
<name>A0A1W2BI26_9FIRM</name>
<reference evidence="3 4" key="1">
    <citation type="submission" date="2017-04" db="EMBL/GenBank/DDBJ databases">
        <authorList>
            <person name="Afonso C.L."/>
            <person name="Miller P.J."/>
            <person name="Scott M.A."/>
            <person name="Spackman E."/>
            <person name="Goraichik I."/>
            <person name="Dimitrov K.M."/>
            <person name="Suarez D.L."/>
            <person name="Swayne D.E."/>
        </authorList>
    </citation>
    <scope>NUCLEOTIDE SEQUENCE [LARGE SCALE GENOMIC DNA]</scope>
    <source>
        <strain evidence="3 4">DSM 12816</strain>
    </source>
</reference>
<evidence type="ECO:0000313" key="4">
    <source>
        <dbReference type="Proteomes" id="UP000192790"/>
    </source>
</evidence>
<evidence type="ECO:0000259" key="2">
    <source>
        <dbReference type="SMART" id="SM00954"/>
    </source>
</evidence>
<dbReference type="SMART" id="SM00954">
    <property type="entry name" value="RelA_SpoT"/>
    <property type="match status" value="1"/>
</dbReference>
<feature type="domain" description="RelA/SpoT" evidence="2">
    <location>
        <begin position="56"/>
        <end position="178"/>
    </location>
</feature>
<proteinExistence type="predicted"/>
<dbReference type="Gene3D" id="1.10.287.860">
    <property type="entry name" value="Nucleotidyltransferase"/>
    <property type="match status" value="1"/>
</dbReference>
<dbReference type="InterPro" id="IPR007685">
    <property type="entry name" value="RelA_SpoT"/>
</dbReference>
<dbReference type="AlphaFoldDB" id="A0A1W2BI26"/>
<evidence type="ECO:0000313" key="3">
    <source>
        <dbReference type="EMBL" id="SMC72420.1"/>
    </source>
</evidence>
<accession>A0A1W2BI26</accession>
<dbReference type="Gene3D" id="3.30.460.10">
    <property type="entry name" value="Beta Polymerase, domain 2"/>
    <property type="match status" value="1"/>
</dbReference>
<dbReference type="Pfam" id="PF04607">
    <property type="entry name" value="RelA_SpoT"/>
    <property type="match status" value="1"/>
</dbReference>
<comment type="pathway">
    <text evidence="1">Purine metabolism; ppGpp biosynthesis; ppGpp from GTP: step 1/2.</text>
</comment>